<accession>A0A662ZVH6</accession>
<dbReference type="EMBL" id="RWHZ01000077">
    <property type="protein sequence ID" value="TSE46903.1"/>
    <property type="molecule type" value="Genomic_DNA"/>
</dbReference>
<protein>
    <submittedName>
        <fullName evidence="1">Uncharacterized protein</fullName>
    </submittedName>
</protein>
<gene>
    <name evidence="1" type="ORF">EH214_03872</name>
</gene>
<name>A0A662ZVH6_PHOVU</name>
<sequence>MLLRLFIIELEKLCSSCFLVEKYAKKRLECLGNVGWYINHGLSDKHLRAARFLCG</sequence>
<proteinExistence type="predicted"/>
<evidence type="ECO:0000313" key="2">
    <source>
        <dbReference type="Proteomes" id="UP000408523"/>
    </source>
</evidence>
<dbReference type="Proteomes" id="UP000408523">
    <property type="component" value="Unassembled WGS sequence"/>
</dbReference>
<dbReference type="AlphaFoldDB" id="A0A662ZVH6"/>
<reference evidence="1 2" key="1">
    <citation type="journal article" date="2019" name="Nat. Commun.">
        <title>Gram positive-like bacteriocins with broad spectrum anti-Bacteroidales activity encoded on mobile elements of the human gut microbiota.</title>
        <authorList>
            <person name="Bechon N."/>
            <person name="Coyne M.J.Jr."/>
            <person name="Laclare-Mceneany V."/>
            <person name="Chatzidaki-Livanis M."/>
            <person name="Ghigo J.-M."/>
            <person name="Comstock L.E."/>
        </authorList>
    </citation>
    <scope>NUCLEOTIDE SEQUENCE [LARGE SCALE GENOMIC DNA]</scope>
    <source>
        <strain evidence="1 2">CL01T12C17</strain>
    </source>
</reference>
<comment type="caution">
    <text evidence="1">The sequence shown here is derived from an EMBL/GenBank/DDBJ whole genome shotgun (WGS) entry which is preliminary data.</text>
</comment>
<evidence type="ECO:0000313" key="1">
    <source>
        <dbReference type="EMBL" id="TSE46903.1"/>
    </source>
</evidence>
<organism evidence="1 2">
    <name type="scientific">Phocaeicola vulgatus</name>
    <name type="common">Bacteroides vulgatus</name>
    <dbReference type="NCBI Taxonomy" id="821"/>
    <lineage>
        <taxon>Bacteria</taxon>
        <taxon>Pseudomonadati</taxon>
        <taxon>Bacteroidota</taxon>
        <taxon>Bacteroidia</taxon>
        <taxon>Bacteroidales</taxon>
        <taxon>Bacteroidaceae</taxon>
        <taxon>Phocaeicola</taxon>
    </lineage>
</organism>